<organism evidence="1 2">
    <name type="scientific">Candidatus Liberibacter solanacearum</name>
    <dbReference type="NCBI Taxonomy" id="556287"/>
    <lineage>
        <taxon>Bacteria</taxon>
        <taxon>Pseudomonadati</taxon>
        <taxon>Pseudomonadota</taxon>
        <taxon>Alphaproteobacteria</taxon>
        <taxon>Hyphomicrobiales</taxon>
        <taxon>Rhizobiaceae</taxon>
        <taxon>Liberibacter</taxon>
    </lineage>
</organism>
<evidence type="ECO:0000313" key="2">
    <source>
        <dbReference type="Proteomes" id="UP000033731"/>
    </source>
</evidence>
<proteinExistence type="predicted"/>
<dbReference type="AlphaFoldDB" id="A0A0F4VLY3"/>
<comment type="caution">
    <text evidence="1">The sequence shown here is derived from an EMBL/GenBank/DDBJ whole genome shotgun (WGS) entry which is preliminary data.</text>
</comment>
<accession>A0A0F4VLY3</accession>
<keyword evidence="2" id="KW-1185">Reference proteome</keyword>
<sequence length="47" mass="5625">MHKISFCWERAIGGFFYYNERLIGIIHDNFYLKNTGIIGKISKLRIF</sequence>
<evidence type="ECO:0000313" key="1">
    <source>
        <dbReference type="EMBL" id="KJZ82491.1"/>
    </source>
</evidence>
<dbReference type="EMBL" id="JMTK01000001">
    <property type="protein sequence ID" value="KJZ82491.1"/>
    <property type="molecule type" value="Genomic_DNA"/>
</dbReference>
<protein>
    <submittedName>
        <fullName evidence="1">Uncharacterized protein</fullName>
    </submittedName>
</protein>
<dbReference type="Proteomes" id="UP000033731">
    <property type="component" value="Unassembled WGS sequence"/>
</dbReference>
<dbReference type="PATRIC" id="fig|556287.9.peg.98"/>
<name>A0A0F4VLY3_9HYPH</name>
<gene>
    <name evidence="1" type="ORF">DJ66_0098</name>
</gene>
<reference evidence="1 2" key="1">
    <citation type="journal article" date="2015" name="Phytopathology">
        <title>Genomes of Candidatus Liberibacter solanacearum haplotype A from New Zealand and the USA suggest significant genome plasticity in the species.</title>
        <authorList>
            <person name="Thompson S.M."/>
            <person name="Johnson C.P."/>
            <person name="Lu A.Y."/>
            <person name="Frampton R.A."/>
            <person name="Sullivan K.L."/>
            <person name="Fiers M.W."/>
            <person name="Crowhurst R.N."/>
            <person name="Pitman A.R."/>
            <person name="Scott I."/>
            <person name="Gudmestad N.C."/>
            <person name="Smith G.R."/>
        </authorList>
    </citation>
    <scope>NUCLEOTIDE SEQUENCE [LARGE SCALE GENOMIC DNA]</scope>
    <source>
        <strain evidence="1 2">LsoNZ1</strain>
    </source>
</reference>